<evidence type="ECO:0000256" key="1">
    <source>
        <dbReference type="ARBA" id="ARBA00022679"/>
    </source>
</evidence>
<evidence type="ECO:0000313" key="5">
    <source>
        <dbReference type="Proteomes" id="UP001190700"/>
    </source>
</evidence>
<dbReference type="EMBL" id="LGRX02019557">
    <property type="protein sequence ID" value="KAK3258400.1"/>
    <property type="molecule type" value="Genomic_DNA"/>
</dbReference>
<dbReference type="PANTHER" id="PTHR43793">
    <property type="entry name" value="FAD SYNTHASE"/>
    <property type="match status" value="1"/>
</dbReference>
<feature type="domain" description="Cytidyltransferase-like" evidence="3">
    <location>
        <begin position="3"/>
        <end position="94"/>
    </location>
</feature>
<keyword evidence="1" id="KW-0808">Transferase</keyword>
<protein>
    <recommendedName>
        <fullName evidence="3">Cytidyltransferase-like domain-containing protein</fullName>
    </recommendedName>
</protein>
<organism evidence="4 5">
    <name type="scientific">Cymbomonas tetramitiformis</name>
    <dbReference type="NCBI Taxonomy" id="36881"/>
    <lineage>
        <taxon>Eukaryota</taxon>
        <taxon>Viridiplantae</taxon>
        <taxon>Chlorophyta</taxon>
        <taxon>Pyramimonadophyceae</taxon>
        <taxon>Pyramimonadales</taxon>
        <taxon>Pyramimonadaceae</taxon>
        <taxon>Cymbomonas</taxon>
    </lineage>
</organism>
<evidence type="ECO:0000313" key="4">
    <source>
        <dbReference type="EMBL" id="KAK3258400.1"/>
    </source>
</evidence>
<evidence type="ECO:0000259" key="3">
    <source>
        <dbReference type="Pfam" id="PF01467"/>
    </source>
</evidence>
<dbReference type="SUPFAM" id="SSF52374">
    <property type="entry name" value="Nucleotidylyl transferase"/>
    <property type="match status" value="1"/>
</dbReference>
<evidence type="ECO:0000256" key="2">
    <source>
        <dbReference type="ARBA" id="ARBA00022695"/>
    </source>
</evidence>
<proteinExistence type="predicted"/>
<keyword evidence="2" id="KW-0548">Nucleotidyltransferase</keyword>
<reference evidence="4 5" key="1">
    <citation type="journal article" date="2015" name="Genome Biol. Evol.">
        <title>Comparative Genomics of a Bacterivorous Green Alga Reveals Evolutionary Causalities and Consequences of Phago-Mixotrophic Mode of Nutrition.</title>
        <authorList>
            <person name="Burns J.A."/>
            <person name="Paasch A."/>
            <person name="Narechania A."/>
            <person name="Kim E."/>
        </authorList>
    </citation>
    <scope>NUCLEOTIDE SEQUENCE [LARGE SCALE GENOMIC DNA]</scope>
    <source>
        <strain evidence="4 5">PLY_AMNH</strain>
    </source>
</reference>
<dbReference type="PANTHER" id="PTHR43793:SF1">
    <property type="entry name" value="FAD SYNTHASE"/>
    <property type="match status" value="1"/>
</dbReference>
<dbReference type="NCBIfam" id="TIGR00125">
    <property type="entry name" value="cyt_tran_rel"/>
    <property type="match status" value="1"/>
</dbReference>
<sequence>MCADLVHKGHVNIIKKASEYGSVVVGLLTDEAVSSYKRKPVVPFEDRLSVIKSLKGVNEVVPQNSLDYRPNLERLRPDFVVHGDDWKSGKQQRTRQEVINFIGCNTFDPALYILWRFAWDSLKPSSLPSSPEP</sequence>
<dbReference type="Pfam" id="PF01467">
    <property type="entry name" value="CTP_transf_like"/>
    <property type="match status" value="1"/>
</dbReference>
<accession>A0AAE0FEV0</accession>
<dbReference type="Proteomes" id="UP001190700">
    <property type="component" value="Unassembled WGS sequence"/>
</dbReference>
<dbReference type="InterPro" id="IPR050385">
    <property type="entry name" value="Archaeal_FAD_synthase"/>
</dbReference>
<comment type="caution">
    <text evidence="4">The sequence shown here is derived from an EMBL/GenBank/DDBJ whole genome shotgun (WGS) entry which is preliminary data.</text>
</comment>
<dbReference type="AlphaFoldDB" id="A0AAE0FEV0"/>
<gene>
    <name evidence="4" type="ORF">CYMTET_32551</name>
</gene>
<dbReference type="GO" id="GO:0016779">
    <property type="term" value="F:nucleotidyltransferase activity"/>
    <property type="evidence" value="ECO:0007669"/>
    <property type="project" value="UniProtKB-KW"/>
</dbReference>
<dbReference type="InterPro" id="IPR004821">
    <property type="entry name" value="Cyt_trans-like"/>
</dbReference>
<dbReference type="InterPro" id="IPR014729">
    <property type="entry name" value="Rossmann-like_a/b/a_fold"/>
</dbReference>
<keyword evidence="5" id="KW-1185">Reference proteome</keyword>
<dbReference type="Gene3D" id="3.40.50.620">
    <property type="entry name" value="HUPs"/>
    <property type="match status" value="1"/>
</dbReference>
<name>A0AAE0FEV0_9CHLO</name>